<keyword evidence="2 5" id="KW-0812">Transmembrane</keyword>
<evidence type="ECO:0000256" key="1">
    <source>
        <dbReference type="ARBA" id="ARBA00004141"/>
    </source>
</evidence>
<evidence type="ECO:0000256" key="4">
    <source>
        <dbReference type="ARBA" id="ARBA00023136"/>
    </source>
</evidence>
<comment type="subcellular location">
    <subcellularLocation>
        <location evidence="1">Membrane</location>
        <topology evidence="1">Multi-pass membrane protein</topology>
    </subcellularLocation>
</comment>
<dbReference type="RefSeq" id="WP_323738723.1">
    <property type="nucleotide sequence ID" value="NZ_CP112932.1"/>
</dbReference>
<evidence type="ECO:0000313" key="6">
    <source>
        <dbReference type="EMBL" id="WPY00672.1"/>
    </source>
</evidence>
<feature type="transmembrane region" description="Helical" evidence="5">
    <location>
        <begin position="40"/>
        <end position="58"/>
    </location>
</feature>
<feature type="transmembrane region" description="Helical" evidence="5">
    <location>
        <begin position="102"/>
        <end position="121"/>
    </location>
</feature>
<keyword evidence="3 5" id="KW-1133">Transmembrane helix</keyword>
<dbReference type="InterPro" id="IPR038665">
    <property type="entry name" value="Voltage-dep_anion_channel_sf"/>
</dbReference>
<keyword evidence="4 5" id="KW-0472">Membrane</keyword>
<dbReference type="InterPro" id="IPR004695">
    <property type="entry name" value="SLAC1/Mae1/Ssu1/TehA"/>
</dbReference>
<dbReference type="InterPro" id="IPR052951">
    <property type="entry name" value="Tellurite_res_ion_channel"/>
</dbReference>
<dbReference type="Gene3D" id="1.50.10.150">
    <property type="entry name" value="Voltage-dependent anion channel"/>
    <property type="match status" value="1"/>
</dbReference>
<dbReference type="PANTHER" id="PTHR37955">
    <property type="entry name" value="TELLURITE RESISTANCE PROTEIN TEHA"/>
    <property type="match status" value="1"/>
</dbReference>
<dbReference type="CDD" id="cd09325">
    <property type="entry name" value="TDT_C4-dicarb_trans"/>
    <property type="match status" value="1"/>
</dbReference>
<organism evidence="6 7">
    <name type="scientific">Candidatus Trichorickettsia mobilis</name>
    <dbReference type="NCBI Taxonomy" id="1346319"/>
    <lineage>
        <taxon>Bacteria</taxon>
        <taxon>Pseudomonadati</taxon>
        <taxon>Pseudomonadota</taxon>
        <taxon>Alphaproteobacteria</taxon>
        <taxon>Rickettsiales</taxon>
        <taxon>Rickettsiaceae</taxon>
        <taxon>Rickettsieae</taxon>
        <taxon>Candidatus Trichorickettsia</taxon>
    </lineage>
</organism>
<feature type="transmembrane region" description="Helical" evidence="5">
    <location>
        <begin position="191"/>
        <end position="210"/>
    </location>
</feature>
<reference evidence="6 7" key="1">
    <citation type="submission" date="2022-10" db="EMBL/GenBank/DDBJ databases">
        <title>Host association and intracellularity evolved multiple times independently in the Rickettsiales.</title>
        <authorList>
            <person name="Castelli M."/>
            <person name="Nardi T."/>
            <person name="Gammuto L."/>
            <person name="Bellinzona G."/>
            <person name="Sabaneyeva E."/>
            <person name="Potekhin A."/>
            <person name="Serra V."/>
            <person name="Petroni G."/>
            <person name="Sassera D."/>
        </authorList>
    </citation>
    <scope>NUCLEOTIDE SEQUENCE [LARGE SCALE GENOMIC DNA]</scope>
    <source>
        <strain evidence="6 7">Kr 154-4</strain>
    </source>
</reference>
<feature type="transmembrane region" description="Helical" evidence="5">
    <location>
        <begin position="216"/>
        <end position="234"/>
    </location>
</feature>
<feature type="transmembrane region" description="Helical" evidence="5">
    <location>
        <begin position="158"/>
        <end position="179"/>
    </location>
</feature>
<feature type="transmembrane region" description="Helical" evidence="5">
    <location>
        <begin position="246"/>
        <end position="268"/>
    </location>
</feature>
<protein>
    <submittedName>
        <fullName evidence="6">TDT family transporter</fullName>
    </submittedName>
</protein>
<evidence type="ECO:0000256" key="3">
    <source>
        <dbReference type="ARBA" id="ARBA00022989"/>
    </source>
</evidence>
<dbReference type="Proteomes" id="UP001326613">
    <property type="component" value="Chromosome"/>
</dbReference>
<feature type="transmembrane region" description="Helical" evidence="5">
    <location>
        <begin position="133"/>
        <end position="152"/>
    </location>
</feature>
<feature type="transmembrane region" description="Helical" evidence="5">
    <location>
        <begin position="70"/>
        <end position="90"/>
    </location>
</feature>
<keyword evidence="7" id="KW-1185">Reference proteome</keyword>
<feature type="transmembrane region" description="Helical" evidence="5">
    <location>
        <begin position="280"/>
        <end position="301"/>
    </location>
</feature>
<gene>
    <name evidence="6" type="ORF">Trichorick_00556</name>
</gene>
<accession>A0ABZ0UU99</accession>
<dbReference type="EMBL" id="CP112932">
    <property type="protein sequence ID" value="WPY00672.1"/>
    <property type="molecule type" value="Genomic_DNA"/>
</dbReference>
<evidence type="ECO:0000256" key="2">
    <source>
        <dbReference type="ARBA" id="ARBA00022692"/>
    </source>
</evidence>
<proteinExistence type="predicted"/>
<dbReference type="PANTHER" id="PTHR37955:SF1">
    <property type="entry name" value="DEP DOMAIN-CONTAINING PROTEIN"/>
    <property type="match status" value="1"/>
</dbReference>
<sequence length="318" mass="35457">MINLINKFKNLPVAMSGLALGASGLGNLLASEVHPNLRYIFVGIAILILIMISIKKLAHFQLLKNEIANPVAGSFVPAFDMALMVVASIIAEEYLLIGQVLWYFAIILHIIFATSFFYYQIKTFEFNQVLPSWYIPPVGIVVACVTSIPMNNQQLAQIIFYIGFSFYCFMLPIMMYRLIFGERINNTQLPAFAVMSAPASLCLAGYLTVFEQPSPLIVGILLPLGLMMTGLVYLSMVRINPLRIGFIPLYASFTFPLAIGATAIIKYSHFIGEFTTAGRIWHNIGIAEMIIACIIIFWVLINMTHFVYKNVLNSSTIT</sequence>
<name>A0ABZ0UU99_9RICK</name>
<dbReference type="Pfam" id="PF03595">
    <property type="entry name" value="SLAC1"/>
    <property type="match status" value="1"/>
</dbReference>
<evidence type="ECO:0000313" key="7">
    <source>
        <dbReference type="Proteomes" id="UP001326613"/>
    </source>
</evidence>
<evidence type="ECO:0000256" key="5">
    <source>
        <dbReference type="SAM" id="Phobius"/>
    </source>
</evidence>